<organism evidence="2 3">
    <name type="scientific">Methylobacterium indicum</name>
    <dbReference type="NCBI Taxonomy" id="1775910"/>
    <lineage>
        <taxon>Bacteria</taxon>
        <taxon>Pseudomonadati</taxon>
        <taxon>Pseudomonadota</taxon>
        <taxon>Alphaproteobacteria</taxon>
        <taxon>Hyphomicrobiales</taxon>
        <taxon>Methylobacteriaceae</taxon>
        <taxon>Methylobacterium</taxon>
    </lineage>
</organism>
<evidence type="ECO:0000313" key="2">
    <source>
        <dbReference type="EMBL" id="BCM86490.1"/>
    </source>
</evidence>
<feature type="domain" description="Schlafen AlbA-2" evidence="1">
    <location>
        <begin position="102"/>
        <end position="229"/>
    </location>
</feature>
<evidence type="ECO:0000313" key="3">
    <source>
        <dbReference type="Proteomes" id="UP000663508"/>
    </source>
</evidence>
<accession>A0A8H8WY17</accession>
<evidence type="ECO:0000259" key="1">
    <source>
        <dbReference type="Pfam" id="PF04326"/>
    </source>
</evidence>
<protein>
    <recommendedName>
        <fullName evidence="1">Schlafen AlbA-2 domain-containing protein</fullName>
    </recommendedName>
</protein>
<dbReference type="KEGG" id="mind:mvi_49510"/>
<dbReference type="EMBL" id="AP024145">
    <property type="protein sequence ID" value="BCM86490.1"/>
    <property type="molecule type" value="Genomic_DNA"/>
</dbReference>
<dbReference type="InterPro" id="IPR007421">
    <property type="entry name" value="Schlafen_AlbA_2_dom"/>
</dbReference>
<dbReference type="Pfam" id="PF04326">
    <property type="entry name" value="SLFN_AlbA_2"/>
    <property type="match status" value="1"/>
</dbReference>
<dbReference type="RefSeq" id="WP_207179507.1">
    <property type="nucleotide sequence ID" value="NZ_AP024145.1"/>
</dbReference>
<dbReference type="Proteomes" id="UP000663508">
    <property type="component" value="Chromosome"/>
</dbReference>
<proteinExistence type="predicted"/>
<dbReference type="InterPro" id="IPR038461">
    <property type="entry name" value="Schlafen_AlbA_2_dom_sf"/>
</dbReference>
<dbReference type="Gene3D" id="3.30.950.30">
    <property type="entry name" value="Schlafen, AAA domain"/>
    <property type="match status" value="1"/>
</dbReference>
<name>A0A8H8WY17_9HYPH</name>
<reference evidence="2" key="1">
    <citation type="submission" date="2020-11" db="EMBL/GenBank/DDBJ databases">
        <title>Complete genome sequence of a novel pathogenic Methylobacterium strain isolated from rice in Vietnam.</title>
        <authorList>
            <person name="Lai K."/>
            <person name="Okazaki S."/>
            <person name="Higashi K."/>
            <person name="Mori H."/>
            <person name="Toyoda A."/>
            <person name="Kurokawa K."/>
        </authorList>
    </citation>
    <scope>NUCLEOTIDE SEQUENCE</scope>
    <source>
        <strain evidence="2">VL1</strain>
    </source>
</reference>
<dbReference type="AlphaFoldDB" id="A0A8H8WY17"/>
<gene>
    <name evidence="2" type="ORF">mvi_49510</name>
</gene>
<sequence>MTDEEVALVKAMLARGFRNDQAHFYFNRADRLLSSGRITQIKQGKYGSKIPAATPADLDAYLDRFNRQSRTEIHQELAPDHSLIVLTLFEEITGSWTLKAGETHRAECKLNFRLRPDYRFGDCIRTIAGFANNEGGYLLFGVEDGTKRAEGMNGEYFEDADPAEFNRILASALDPIPTVNKSAAIISGQKIGVLYVHPIQEGPVIALKNIGSDVKEGAVYYRYVGETRTIKPAELRQIIARRERRAVADFVRRMNMVQAGAAATLDLKTGEVVGTGGGFLIDRDLLPNIQFIKEGEFSEIRGAPALRLVGEVKPIDSKEEERVRTIRDAVTPDAIIRNFLLNEKVADPIQYIHAQAHYQQRWMPVWFYVNQSGLTIEDVIADIHSRVSTRPASRTALVSRLKREEEAFKVYPGRPVTVLCDELQNGGFFEVATPQDIYRFASAVSGLKDGVGSLDAIRSALLTCLDKSLGETAADGARRSLIFRASCRIDELMHRETCCTRTS</sequence>